<dbReference type="EMBL" id="CM001022">
    <property type="protein sequence ID" value="EFQ24498.1"/>
    <property type="molecule type" value="Genomic_DNA"/>
</dbReference>
<dbReference type="AlphaFoldDB" id="E3CY11"/>
<evidence type="ECO:0000256" key="2">
    <source>
        <dbReference type="ARBA" id="ARBA00007970"/>
    </source>
</evidence>
<organism evidence="11 12">
    <name type="scientific">Aminomonas paucivorans DSM 12260</name>
    <dbReference type="NCBI Taxonomy" id="584708"/>
    <lineage>
        <taxon>Bacteria</taxon>
        <taxon>Thermotogati</taxon>
        <taxon>Synergistota</taxon>
        <taxon>Synergistia</taxon>
        <taxon>Synergistales</taxon>
        <taxon>Synergistaceae</taxon>
        <taxon>Aminomonas</taxon>
    </lineage>
</organism>
<dbReference type="PROSITE" id="PS00105">
    <property type="entry name" value="AA_TRANSFER_CLASS_1"/>
    <property type="match status" value="1"/>
</dbReference>
<evidence type="ECO:0000256" key="7">
    <source>
        <dbReference type="ARBA" id="ARBA00023102"/>
    </source>
</evidence>
<dbReference type="STRING" id="584708.Apau_2087"/>
<dbReference type="InterPro" id="IPR015424">
    <property type="entry name" value="PyrdxlP-dep_Trfase"/>
</dbReference>
<keyword evidence="3 9" id="KW-0032">Aminotransferase</keyword>
<evidence type="ECO:0000313" key="12">
    <source>
        <dbReference type="Proteomes" id="UP000005096"/>
    </source>
</evidence>
<evidence type="ECO:0000256" key="6">
    <source>
        <dbReference type="ARBA" id="ARBA00022898"/>
    </source>
</evidence>
<feature type="domain" description="Aminotransferase class I/classII large" evidence="10">
    <location>
        <begin position="42"/>
        <end position="273"/>
    </location>
</feature>
<reference evidence="11 12" key="1">
    <citation type="journal article" date="2010" name="Stand. Genomic Sci.">
        <title>Non-contiguous finished genome sequence of Aminomonas paucivorans type strain (GLU-3).</title>
        <authorList>
            <person name="Pitluck S."/>
            <person name="Yasawong M."/>
            <person name="Held B."/>
            <person name="Lapidus A."/>
            <person name="Nolan M."/>
            <person name="Copeland A."/>
            <person name="Lucas S."/>
            <person name="Del Rio T.G."/>
            <person name="Tice H."/>
            <person name="Cheng J.F."/>
            <person name="Chertkov O."/>
            <person name="Goodwin L."/>
            <person name="Tapia R."/>
            <person name="Han C."/>
            <person name="Liolios K."/>
            <person name="Ivanova N."/>
            <person name="Mavromatis K."/>
            <person name="Ovchinnikova G."/>
            <person name="Pati A."/>
            <person name="Chen A."/>
            <person name="Palaniappan K."/>
            <person name="Land M."/>
            <person name="Hauser L."/>
            <person name="Chang Y.J."/>
            <person name="Jeffries C.D."/>
            <person name="Pukall R."/>
            <person name="Spring S."/>
            <person name="Rohde M."/>
            <person name="Sikorski J."/>
            <person name="Goker M."/>
            <person name="Woyke T."/>
            <person name="Bristow J."/>
            <person name="Eisen J.A."/>
            <person name="Markowitz V."/>
            <person name="Hugenholtz P."/>
            <person name="Kyrpides N.C."/>
            <person name="Klenk H.P."/>
        </authorList>
    </citation>
    <scope>NUCLEOTIDE SEQUENCE [LARGE SCALE GENOMIC DNA]</scope>
    <source>
        <strain evidence="11 12">DSM 12260</strain>
    </source>
</reference>
<dbReference type="EC" id="2.6.1.-" evidence="9"/>
<evidence type="ECO:0000256" key="1">
    <source>
        <dbReference type="ARBA" id="ARBA00005011"/>
    </source>
</evidence>
<evidence type="ECO:0000313" key="11">
    <source>
        <dbReference type="EMBL" id="EFQ24498.1"/>
    </source>
</evidence>
<dbReference type="eggNOG" id="COG0079">
    <property type="taxonomic scope" value="Bacteria"/>
</dbReference>
<evidence type="ECO:0000256" key="8">
    <source>
        <dbReference type="ARBA" id="ARBA00047481"/>
    </source>
</evidence>
<dbReference type="InterPro" id="IPR004838">
    <property type="entry name" value="NHTrfase_class1_PyrdxlP-BS"/>
</dbReference>
<dbReference type="GO" id="GO:0004400">
    <property type="term" value="F:histidinol-phosphate transaminase activity"/>
    <property type="evidence" value="ECO:0007669"/>
    <property type="project" value="UniProtKB-EC"/>
</dbReference>
<protein>
    <recommendedName>
        <fullName evidence="9">Aminotransferase</fullName>
        <ecNumber evidence="9">2.6.1.-</ecNumber>
    </recommendedName>
</protein>
<keyword evidence="6" id="KW-0663">Pyridoxal phosphate</keyword>
<dbReference type="Gene3D" id="3.90.1150.10">
    <property type="entry name" value="Aspartate Aminotransferase, domain 1"/>
    <property type="match status" value="1"/>
</dbReference>
<comment type="similarity">
    <text evidence="2">Belongs to the class-II pyridoxal-phosphate-dependent aminotransferase family. Histidinol-phosphate aminotransferase subfamily.</text>
</comment>
<dbReference type="Proteomes" id="UP000005096">
    <property type="component" value="Chromosome"/>
</dbReference>
<dbReference type="OrthoDB" id="9813612at2"/>
<dbReference type="InterPro" id="IPR050106">
    <property type="entry name" value="HistidinolP_aminotransfase"/>
</dbReference>
<dbReference type="HOGENOM" id="CLU_017584_3_2_0"/>
<dbReference type="Pfam" id="PF00155">
    <property type="entry name" value="Aminotran_1_2"/>
    <property type="match status" value="1"/>
</dbReference>
<dbReference type="InterPro" id="IPR015421">
    <property type="entry name" value="PyrdxlP-dep_Trfase_major"/>
</dbReference>
<dbReference type="PaxDb" id="584708-Apau_2087"/>
<dbReference type="RefSeq" id="WP_006301739.1">
    <property type="nucleotide sequence ID" value="NZ_CM001022.1"/>
</dbReference>
<gene>
    <name evidence="11" type="ORF">Apau_2087</name>
</gene>
<dbReference type="PANTHER" id="PTHR43643:SF6">
    <property type="entry name" value="HISTIDINOL-PHOSPHATE AMINOTRANSFERASE"/>
    <property type="match status" value="1"/>
</dbReference>
<keyword evidence="5 9" id="KW-0808">Transferase</keyword>
<dbReference type="InterPro" id="IPR004839">
    <property type="entry name" value="Aminotransferase_I/II_large"/>
</dbReference>
<dbReference type="GO" id="GO:0030170">
    <property type="term" value="F:pyridoxal phosphate binding"/>
    <property type="evidence" value="ECO:0007669"/>
    <property type="project" value="InterPro"/>
</dbReference>
<dbReference type="PANTHER" id="PTHR43643">
    <property type="entry name" value="HISTIDINOL-PHOSPHATE AMINOTRANSFERASE 2"/>
    <property type="match status" value="1"/>
</dbReference>
<sequence>MRRTWRDRLGAAGDQRPDLYCLHQEPRPYEVDCSLGVNPLGMSPRVAARLREPLSGLDLAPYPRGEGPLAEALSSAWDGLFRPEQVLLGCGSMGVLLSLLRVLARPGASLLGLSPQFPDFPFQARFSGMEARSLPLFFPEYALEPERLLREVAPGDSAVYLDRPHNPTGQVLPLGDVARLAERCGDCGASLLVDEAYGEFLPEAESALNLDHPAVTVVRSFSKGWGLAGLRVGYGVVRDPQLREVLGWSTPPFEVSALGTELACEALKERDFPARSRAAVAFLKREVLKVLGGVPGLRTAATDPEVPLLLGVAEDPGEDLYETFLRRGIRTESGRAYPGLGARAVRLRVPREGDLARFRELWEEPDPSPSPE</sequence>
<accession>E3CY11</accession>
<evidence type="ECO:0000256" key="5">
    <source>
        <dbReference type="ARBA" id="ARBA00022679"/>
    </source>
</evidence>
<comment type="pathway">
    <text evidence="1">Amino-acid biosynthesis; L-histidine biosynthesis; L-histidine from 5-phospho-alpha-D-ribose 1-diphosphate: step 7/9.</text>
</comment>
<dbReference type="CDD" id="cd00609">
    <property type="entry name" value="AAT_like"/>
    <property type="match status" value="1"/>
</dbReference>
<comment type="cofactor">
    <cofactor evidence="9">
        <name>pyridoxal 5'-phosphate</name>
        <dbReference type="ChEBI" id="CHEBI:597326"/>
    </cofactor>
</comment>
<proteinExistence type="inferred from homology"/>
<keyword evidence="4" id="KW-0028">Amino-acid biosynthesis</keyword>
<comment type="catalytic activity">
    <reaction evidence="8">
        <text>L-histidinol phosphate + 2-oxoglutarate = 3-(imidazol-4-yl)-2-oxopropyl phosphate + L-glutamate</text>
        <dbReference type="Rhea" id="RHEA:23744"/>
        <dbReference type="ChEBI" id="CHEBI:16810"/>
        <dbReference type="ChEBI" id="CHEBI:29985"/>
        <dbReference type="ChEBI" id="CHEBI:57766"/>
        <dbReference type="ChEBI" id="CHEBI:57980"/>
        <dbReference type="EC" id="2.6.1.9"/>
    </reaction>
</comment>
<keyword evidence="7" id="KW-0368">Histidine biosynthesis</keyword>
<comment type="similarity">
    <text evidence="9">Belongs to the class-I pyridoxal-phosphate-dependent aminotransferase family.</text>
</comment>
<name>E3CY11_9BACT</name>
<dbReference type="SUPFAM" id="SSF53383">
    <property type="entry name" value="PLP-dependent transferases"/>
    <property type="match status" value="1"/>
</dbReference>
<dbReference type="GO" id="GO:0000105">
    <property type="term" value="P:L-histidine biosynthetic process"/>
    <property type="evidence" value="ECO:0007669"/>
    <property type="project" value="UniProtKB-KW"/>
</dbReference>
<dbReference type="Gene3D" id="3.40.640.10">
    <property type="entry name" value="Type I PLP-dependent aspartate aminotransferase-like (Major domain)"/>
    <property type="match status" value="1"/>
</dbReference>
<evidence type="ECO:0000256" key="9">
    <source>
        <dbReference type="RuleBase" id="RU000481"/>
    </source>
</evidence>
<keyword evidence="12" id="KW-1185">Reference proteome</keyword>
<dbReference type="InterPro" id="IPR015422">
    <property type="entry name" value="PyrdxlP-dep_Trfase_small"/>
</dbReference>
<evidence type="ECO:0000256" key="4">
    <source>
        <dbReference type="ARBA" id="ARBA00022605"/>
    </source>
</evidence>
<evidence type="ECO:0000259" key="10">
    <source>
        <dbReference type="Pfam" id="PF00155"/>
    </source>
</evidence>
<evidence type="ECO:0000256" key="3">
    <source>
        <dbReference type="ARBA" id="ARBA00022576"/>
    </source>
</evidence>